<keyword evidence="2" id="KW-1003">Cell membrane</keyword>
<dbReference type="InterPro" id="IPR036259">
    <property type="entry name" value="MFS_trans_sf"/>
</dbReference>
<feature type="transmembrane region" description="Helical" evidence="6">
    <location>
        <begin position="12"/>
        <end position="39"/>
    </location>
</feature>
<feature type="transmembrane region" description="Helical" evidence="6">
    <location>
        <begin position="313"/>
        <end position="334"/>
    </location>
</feature>
<dbReference type="EMBL" id="JBHSKF010000014">
    <property type="protein sequence ID" value="MFC5290062.1"/>
    <property type="molecule type" value="Genomic_DNA"/>
</dbReference>
<feature type="transmembrane region" description="Helical" evidence="6">
    <location>
        <begin position="45"/>
        <end position="66"/>
    </location>
</feature>
<name>A0ABW0ET60_9PSEU</name>
<feature type="transmembrane region" description="Helical" evidence="6">
    <location>
        <begin position="287"/>
        <end position="307"/>
    </location>
</feature>
<protein>
    <submittedName>
        <fullName evidence="8">MFS transporter</fullName>
    </submittedName>
</protein>
<feature type="transmembrane region" description="Helical" evidence="6">
    <location>
        <begin position="346"/>
        <end position="370"/>
    </location>
</feature>
<dbReference type="Proteomes" id="UP001596157">
    <property type="component" value="Unassembled WGS sequence"/>
</dbReference>
<dbReference type="InterPro" id="IPR020846">
    <property type="entry name" value="MFS_dom"/>
</dbReference>
<evidence type="ECO:0000259" key="7">
    <source>
        <dbReference type="PROSITE" id="PS50850"/>
    </source>
</evidence>
<evidence type="ECO:0000256" key="4">
    <source>
        <dbReference type="ARBA" id="ARBA00022989"/>
    </source>
</evidence>
<keyword evidence="3 6" id="KW-0812">Transmembrane</keyword>
<feature type="transmembrane region" description="Helical" evidence="6">
    <location>
        <begin position="376"/>
        <end position="398"/>
    </location>
</feature>
<feature type="transmembrane region" description="Helical" evidence="6">
    <location>
        <begin position="228"/>
        <end position="250"/>
    </location>
</feature>
<sequence>MTATRSLNRDRVFTLYWSAVTTSGLSGAYAALLLPLLVLRYTGSLAQMGLVTAASTAVGVVATVAAGPLVDRLDRPRLMLVCDLVRVVLFAALAVTWAVAPQMWLLYVCAAVSAGMAITFRVAHVTLVPVLVSSGQIVAANSRLEATGSLAILGGPLLAGVAVSTIGPATALSVNVLLLLWSALAVWLIRRPSRAGQEANAGQGERQNWWRSYRTGWRFLWGQPVLRWLMVLLTLLTFVTAPAEVVLIYFLTDELGADSGTVGLILSLAGLGGLLAAVVTPYLRRRLGFAASWFGAFAIVSAGLASISLTSSIWAIGVVAVAFIFGISVAGICSMSLRQQITPGHLLGRVTALFWAATTSLAPAGTAILTALATTYGVRTVTAVAGFLCLAVLALALLTPLRSREPAPAEERTADE</sequence>
<dbReference type="PANTHER" id="PTHR23513">
    <property type="entry name" value="INTEGRAL MEMBRANE EFFLUX PROTEIN-RELATED"/>
    <property type="match status" value="1"/>
</dbReference>
<keyword evidence="9" id="KW-1185">Reference proteome</keyword>
<keyword evidence="4 6" id="KW-1133">Transmembrane helix</keyword>
<feature type="transmembrane region" description="Helical" evidence="6">
    <location>
        <begin position="144"/>
        <end position="163"/>
    </location>
</feature>
<evidence type="ECO:0000313" key="9">
    <source>
        <dbReference type="Proteomes" id="UP001596157"/>
    </source>
</evidence>
<keyword evidence="5 6" id="KW-0472">Membrane</keyword>
<evidence type="ECO:0000256" key="1">
    <source>
        <dbReference type="ARBA" id="ARBA00004651"/>
    </source>
</evidence>
<comment type="subcellular location">
    <subcellularLocation>
        <location evidence="1">Cell membrane</location>
        <topology evidence="1">Multi-pass membrane protein</topology>
    </subcellularLocation>
</comment>
<feature type="transmembrane region" description="Helical" evidence="6">
    <location>
        <begin position="169"/>
        <end position="189"/>
    </location>
</feature>
<evidence type="ECO:0000256" key="6">
    <source>
        <dbReference type="SAM" id="Phobius"/>
    </source>
</evidence>
<feature type="transmembrane region" description="Helical" evidence="6">
    <location>
        <begin position="104"/>
        <end position="132"/>
    </location>
</feature>
<accession>A0ABW0ET60</accession>
<feature type="transmembrane region" description="Helical" evidence="6">
    <location>
        <begin position="78"/>
        <end position="98"/>
    </location>
</feature>
<feature type="transmembrane region" description="Helical" evidence="6">
    <location>
        <begin position="262"/>
        <end position="280"/>
    </location>
</feature>
<feature type="domain" description="Major facilitator superfamily (MFS) profile" evidence="7">
    <location>
        <begin position="12"/>
        <end position="403"/>
    </location>
</feature>
<reference evidence="9" key="1">
    <citation type="journal article" date="2019" name="Int. J. Syst. Evol. Microbiol.">
        <title>The Global Catalogue of Microorganisms (GCM) 10K type strain sequencing project: providing services to taxonomists for standard genome sequencing and annotation.</title>
        <authorList>
            <consortium name="The Broad Institute Genomics Platform"/>
            <consortium name="The Broad Institute Genome Sequencing Center for Infectious Disease"/>
            <person name="Wu L."/>
            <person name="Ma J."/>
        </authorList>
    </citation>
    <scope>NUCLEOTIDE SEQUENCE [LARGE SCALE GENOMIC DNA]</scope>
    <source>
        <strain evidence="9">CCUG 59778</strain>
    </source>
</reference>
<organism evidence="8 9">
    <name type="scientific">Actinokineospora guangxiensis</name>
    <dbReference type="NCBI Taxonomy" id="1490288"/>
    <lineage>
        <taxon>Bacteria</taxon>
        <taxon>Bacillati</taxon>
        <taxon>Actinomycetota</taxon>
        <taxon>Actinomycetes</taxon>
        <taxon>Pseudonocardiales</taxon>
        <taxon>Pseudonocardiaceae</taxon>
        <taxon>Actinokineospora</taxon>
    </lineage>
</organism>
<evidence type="ECO:0000256" key="5">
    <source>
        <dbReference type="ARBA" id="ARBA00023136"/>
    </source>
</evidence>
<evidence type="ECO:0000313" key="8">
    <source>
        <dbReference type="EMBL" id="MFC5290062.1"/>
    </source>
</evidence>
<dbReference type="PANTHER" id="PTHR23513:SF6">
    <property type="entry name" value="MAJOR FACILITATOR SUPERFAMILY ASSOCIATED DOMAIN-CONTAINING PROTEIN"/>
    <property type="match status" value="1"/>
</dbReference>
<dbReference type="Gene3D" id="1.20.1250.20">
    <property type="entry name" value="MFS general substrate transporter like domains"/>
    <property type="match status" value="1"/>
</dbReference>
<dbReference type="RefSeq" id="WP_378249935.1">
    <property type="nucleotide sequence ID" value="NZ_JBHSKF010000014.1"/>
</dbReference>
<dbReference type="InterPro" id="IPR011701">
    <property type="entry name" value="MFS"/>
</dbReference>
<dbReference type="PROSITE" id="PS50850">
    <property type="entry name" value="MFS"/>
    <property type="match status" value="1"/>
</dbReference>
<dbReference type="Pfam" id="PF07690">
    <property type="entry name" value="MFS_1"/>
    <property type="match status" value="1"/>
</dbReference>
<dbReference type="SUPFAM" id="SSF103473">
    <property type="entry name" value="MFS general substrate transporter"/>
    <property type="match status" value="1"/>
</dbReference>
<gene>
    <name evidence="8" type="ORF">ACFPM7_23660</name>
</gene>
<dbReference type="CDD" id="cd06173">
    <property type="entry name" value="MFS_MefA_like"/>
    <property type="match status" value="1"/>
</dbReference>
<proteinExistence type="predicted"/>
<evidence type="ECO:0000256" key="3">
    <source>
        <dbReference type="ARBA" id="ARBA00022692"/>
    </source>
</evidence>
<comment type="caution">
    <text evidence="8">The sequence shown here is derived from an EMBL/GenBank/DDBJ whole genome shotgun (WGS) entry which is preliminary data.</text>
</comment>
<evidence type="ECO:0000256" key="2">
    <source>
        <dbReference type="ARBA" id="ARBA00022475"/>
    </source>
</evidence>